<comment type="catalytic activity">
    <reaction evidence="9">
        <text>L-threonyl-[protein] + ATP = O-phospho-L-threonyl-[protein] + ADP + H(+)</text>
        <dbReference type="Rhea" id="RHEA:46608"/>
        <dbReference type="Rhea" id="RHEA-COMP:11060"/>
        <dbReference type="Rhea" id="RHEA-COMP:11605"/>
        <dbReference type="ChEBI" id="CHEBI:15378"/>
        <dbReference type="ChEBI" id="CHEBI:30013"/>
        <dbReference type="ChEBI" id="CHEBI:30616"/>
        <dbReference type="ChEBI" id="CHEBI:61977"/>
        <dbReference type="ChEBI" id="CHEBI:456216"/>
        <dbReference type="EC" id="2.7.11.1"/>
    </reaction>
</comment>
<feature type="compositionally biased region" description="Low complexity" evidence="11">
    <location>
        <begin position="463"/>
        <end position="480"/>
    </location>
</feature>
<keyword evidence="14" id="KW-1185">Reference proteome</keyword>
<keyword evidence="6" id="KW-0547">Nucleotide-binding</keyword>
<dbReference type="PANTHER" id="PTHR45637">
    <property type="entry name" value="FLIPPASE KINASE 1-RELATED"/>
    <property type="match status" value="1"/>
</dbReference>
<evidence type="ECO:0000259" key="12">
    <source>
        <dbReference type="PROSITE" id="PS50011"/>
    </source>
</evidence>
<dbReference type="InterPro" id="IPR011009">
    <property type="entry name" value="Kinase-like_dom_sf"/>
</dbReference>
<keyword evidence="4" id="KW-0597">Phosphoprotein</keyword>
<feature type="compositionally biased region" description="Polar residues" evidence="11">
    <location>
        <begin position="76"/>
        <end position="92"/>
    </location>
</feature>
<keyword evidence="8" id="KW-0067">ATP-binding</keyword>
<evidence type="ECO:0000313" key="13">
    <source>
        <dbReference type="EMBL" id="ODQ66372.1"/>
    </source>
</evidence>
<comment type="similarity">
    <text evidence="1">Belongs to the protein kinase superfamily. AGC Ser/Thr protein kinase family.</text>
</comment>
<dbReference type="SMART" id="SM00220">
    <property type="entry name" value="S_TKc"/>
    <property type="match status" value="1"/>
</dbReference>
<evidence type="ECO:0000256" key="4">
    <source>
        <dbReference type="ARBA" id="ARBA00022553"/>
    </source>
</evidence>
<feature type="region of interest" description="Disordered" evidence="11">
    <location>
        <begin position="1"/>
        <end position="96"/>
    </location>
</feature>
<evidence type="ECO:0000256" key="7">
    <source>
        <dbReference type="ARBA" id="ARBA00022777"/>
    </source>
</evidence>
<name>A0A1E3PN56_9ASCO</name>
<dbReference type="InterPro" id="IPR008271">
    <property type="entry name" value="Ser/Thr_kinase_AS"/>
</dbReference>
<dbReference type="PROSITE" id="PS00108">
    <property type="entry name" value="PROTEIN_KINASE_ST"/>
    <property type="match status" value="1"/>
</dbReference>
<feature type="region of interest" description="Disordered" evidence="11">
    <location>
        <begin position="143"/>
        <end position="162"/>
    </location>
</feature>
<evidence type="ECO:0000256" key="10">
    <source>
        <dbReference type="ARBA" id="ARBA00048679"/>
    </source>
</evidence>
<evidence type="ECO:0000256" key="8">
    <source>
        <dbReference type="ARBA" id="ARBA00022840"/>
    </source>
</evidence>
<dbReference type="Pfam" id="PF00069">
    <property type="entry name" value="Pkinase"/>
    <property type="match status" value="2"/>
</dbReference>
<feature type="compositionally biased region" description="Low complexity" evidence="11">
    <location>
        <begin position="60"/>
        <end position="75"/>
    </location>
</feature>
<keyword evidence="7 13" id="KW-0418">Kinase</keyword>
<feature type="region of interest" description="Disordered" evidence="11">
    <location>
        <begin position="672"/>
        <end position="706"/>
    </location>
</feature>
<dbReference type="EC" id="2.7.11.1" evidence="2"/>
<evidence type="ECO:0000256" key="6">
    <source>
        <dbReference type="ARBA" id="ARBA00022741"/>
    </source>
</evidence>
<dbReference type="STRING" id="857566.A0A1E3PN56"/>
<evidence type="ECO:0000256" key="1">
    <source>
        <dbReference type="ARBA" id="ARBA00009903"/>
    </source>
</evidence>
<feature type="compositionally biased region" description="Polar residues" evidence="11">
    <location>
        <begin position="10"/>
        <end position="39"/>
    </location>
</feature>
<protein>
    <recommendedName>
        <fullName evidence="2">non-specific serine/threonine protein kinase</fullName>
        <ecNumber evidence="2">2.7.11.1</ecNumber>
    </recommendedName>
</protein>
<dbReference type="GO" id="GO:0005524">
    <property type="term" value="F:ATP binding"/>
    <property type="evidence" value="ECO:0007669"/>
    <property type="project" value="UniProtKB-KW"/>
</dbReference>
<evidence type="ECO:0000313" key="14">
    <source>
        <dbReference type="Proteomes" id="UP000095009"/>
    </source>
</evidence>
<feature type="compositionally biased region" description="Polar residues" evidence="11">
    <location>
        <begin position="50"/>
        <end position="59"/>
    </location>
</feature>
<keyword evidence="3" id="KW-0723">Serine/threonine-protein kinase</keyword>
<proteinExistence type="inferred from homology"/>
<feature type="compositionally biased region" description="Polar residues" evidence="11">
    <location>
        <begin position="401"/>
        <end position="413"/>
    </location>
</feature>
<reference evidence="13 14" key="1">
    <citation type="journal article" date="2016" name="Proc. Natl. Acad. Sci. U.S.A.">
        <title>Comparative genomics of biotechnologically important yeasts.</title>
        <authorList>
            <person name="Riley R."/>
            <person name="Haridas S."/>
            <person name="Wolfe K.H."/>
            <person name="Lopes M.R."/>
            <person name="Hittinger C.T."/>
            <person name="Goeker M."/>
            <person name="Salamov A.A."/>
            <person name="Wisecaver J.H."/>
            <person name="Long T.M."/>
            <person name="Calvey C.H."/>
            <person name="Aerts A.L."/>
            <person name="Barry K.W."/>
            <person name="Choi C."/>
            <person name="Clum A."/>
            <person name="Coughlan A.Y."/>
            <person name="Deshpande S."/>
            <person name="Douglass A.P."/>
            <person name="Hanson S.J."/>
            <person name="Klenk H.-P."/>
            <person name="LaButti K.M."/>
            <person name="Lapidus A."/>
            <person name="Lindquist E.A."/>
            <person name="Lipzen A.M."/>
            <person name="Meier-Kolthoff J.P."/>
            <person name="Ohm R.A."/>
            <person name="Otillar R.P."/>
            <person name="Pangilinan J.L."/>
            <person name="Peng Y."/>
            <person name="Rokas A."/>
            <person name="Rosa C.A."/>
            <person name="Scheuner C."/>
            <person name="Sibirny A.A."/>
            <person name="Slot J.C."/>
            <person name="Stielow J.B."/>
            <person name="Sun H."/>
            <person name="Kurtzman C.P."/>
            <person name="Blackwell M."/>
            <person name="Grigoriev I.V."/>
            <person name="Jeffries T.W."/>
        </authorList>
    </citation>
    <scope>NUCLEOTIDE SEQUENCE [LARGE SCALE GENOMIC DNA]</scope>
    <source>
        <strain evidence="13 14">DSM 6958</strain>
    </source>
</reference>
<dbReference type="AlphaFoldDB" id="A0A1E3PN56"/>
<dbReference type="PROSITE" id="PS50011">
    <property type="entry name" value="PROTEIN_KINASE_DOM"/>
    <property type="match status" value="1"/>
</dbReference>
<dbReference type="InterPro" id="IPR000719">
    <property type="entry name" value="Prot_kinase_dom"/>
</dbReference>
<organism evidence="13 14">
    <name type="scientific">Nadsonia fulvescens var. elongata DSM 6958</name>
    <dbReference type="NCBI Taxonomy" id="857566"/>
    <lineage>
        <taxon>Eukaryota</taxon>
        <taxon>Fungi</taxon>
        <taxon>Dikarya</taxon>
        <taxon>Ascomycota</taxon>
        <taxon>Saccharomycotina</taxon>
        <taxon>Dipodascomycetes</taxon>
        <taxon>Dipodascales</taxon>
        <taxon>Dipodascales incertae sedis</taxon>
        <taxon>Nadsonia</taxon>
    </lineage>
</organism>
<evidence type="ECO:0000256" key="3">
    <source>
        <dbReference type="ARBA" id="ARBA00022527"/>
    </source>
</evidence>
<feature type="region of interest" description="Disordered" evidence="11">
    <location>
        <begin position="961"/>
        <end position="985"/>
    </location>
</feature>
<dbReference type="Gene3D" id="1.10.510.10">
    <property type="entry name" value="Transferase(Phosphotransferase) domain 1"/>
    <property type="match status" value="2"/>
</dbReference>
<evidence type="ECO:0000256" key="5">
    <source>
        <dbReference type="ARBA" id="ARBA00022679"/>
    </source>
</evidence>
<gene>
    <name evidence="13" type="ORF">NADFUDRAFT_82210</name>
</gene>
<dbReference type="SUPFAM" id="SSF56112">
    <property type="entry name" value="Protein kinase-like (PK-like)"/>
    <property type="match status" value="1"/>
</dbReference>
<dbReference type="FunFam" id="3.30.200.20:FF:000524">
    <property type="entry name" value="Non-specific serine/threonine protein kinase"/>
    <property type="match status" value="1"/>
</dbReference>
<feature type="region of interest" description="Disordered" evidence="11">
    <location>
        <begin position="321"/>
        <end position="351"/>
    </location>
</feature>
<dbReference type="GO" id="GO:0004674">
    <property type="term" value="F:protein serine/threonine kinase activity"/>
    <property type="evidence" value="ECO:0007669"/>
    <property type="project" value="UniProtKB-KW"/>
</dbReference>
<sequence length="1011" mass="110673">METEVHNPYLNGSPSTIRNATNSIKASTSPNSPKITPSVETMAASEDSKTNGSTHVASATTNRSFFSRNRSKSTSGQVFGTIASSNNSNTDRIPSGTIKETSIDAEAESNYHGEADPISFSSLRIASMFHHKVRNLFKFSNATSAPSSASSTPTPPDSTVASPAVYVSASPSLSNLPVDEEIDLSKDAPRSNFNVNYTPVNLPYFESFPVEVDEMVDVEIPVNNGSKEHRELDKKVIKENTKDVQANNEIQPSGFKARFLRRRTNTASNILNNGNGDSDPTMVQAQSYQSKIKSPVPTNSDSNNSIPTIEQLPAIDMDSLLNITSPGSPGPSQPTLTPGVIPELGSNSHSKGFFSRKVKRVSSAPNNLKNLLKGEGNESEPVTTTLLNQELAIKNATVDGNTPVATVTGNNEAETTDKININDPDKDEEKSASGIGSKFMKISNLHTPIKNKTRSNSFGNKLSSLRNNIPSGSSSSQTTRNRSRSNSKSKMLNNRTYSSNSVKITDVEVAPNSFDKVKLLGRGDVGKVYLVREKQTNKLFAMKVLNKTEMIKRNKVKRALTEQEILSTSNHPFIVTLYHSFQSDNYLYLCMEYCMGGEFFRALQNLKKKCIPEAAARFYAAEVTAALEYLHLMGYIYRDLKPENILLHQSGHIMLSDFDLSKQATVLGSPTIIGANSHNSTGRRDDDNNANNDTPGTTGGGLLSSSSSSSGFGNSYFSSSSSHNHFPTIDTKSCIANFRTNSFVGTEEYIAPEVIKGNGHTSAVDWWTLGILVYEMLYGTTPFKGKNRNLTFANVLKHDVAFLDSNGFSISNNCKSLIKKLLIKDEHKRLGSRAGASDIKSHPFFKNTQWALLRNQDPPIIPLQQDKRAIIEANWDNFKEFKESQSIDKYHLNSAKNSMSSTTSSLIGVNSGTGAGTPARPSHNSHLSNARTSNINYSNLAFTKKVPKDPFKNFNSITLKHLGDDSSENGDNGLNKNGEPGVEEDDDYEQFLNEQYESGNGNILNGYYYDF</sequence>
<evidence type="ECO:0000256" key="9">
    <source>
        <dbReference type="ARBA" id="ARBA00047899"/>
    </source>
</evidence>
<dbReference type="CDD" id="cd05574">
    <property type="entry name" value="STKc_phototropin_like"/>
    <property type="match status" value="1"/>
</dbReference>
<feature type="region of interest" description="Disordered" evidence="11">
    <location>
        <begin position="401"/>
        <end position="497"/>
    </location>
</feature>
<feature type="region of interest" description="Disordered" evidence="11">
    <location>
        <begin position="901"/>
        <end position="930"/>
    </location>
</feature>
<evidence type="ECO:0000256" key="11">
    <source>
        <dbReference type="SAM" id="MobiDB-lite"/>
    </source>
</evidence>
<dbReference type="Gene3D" id="3.30.200.20">
    <property type="entry name" value="Phosphorylase Kinase, domain 1"/>
    <property type="match status" value="1"/>
</dbReference>
<dbReference type="Proteomes" id="UP000095009">
    <property type="component" value="Unassembled WGS sequence"/>
</dbReference>
<comment type="catalytic activity">
    <reaction evidence="10">
        <text>L-seryl-[protein] + ATP = O-phospho-L-seryl-[protein] + ADP + H(+)</text>
        <dbReference type="Rhea" id="RHEA:17989"/>
        <dbReference type="Rhea" id="RHEA-COMP:9863"/>
        <dbReference type="Rhea" id="RHEA-COMP:11604"/>
        <dbReference type="ChEBI" id="CHEBI:15378"/>
        <dbReference type="ChEBI" id="CHEBI:29999"/>
        <dbReference type="ChEBI" id="CHEBI:30616"/>
        <dbReference type="ChEBI" id="CHEBI:83421"/>
        <dbReference type="ChEBI" id="CHEBI:456216"/>
        <dbReference type="EC" id="2.7.11.1"/>
    </reaction>
</comment>
<accession>A0A1E3PN56</accession>
<keyword evidence="5" id="KW-0808">Transferase</keyword>
<feature type="domain" description="Protein kinase" evidence="12">
    <location>
        <begin position="514"/>
        <end position="845"/>
    </location>
</feature>
<dbReference type="OrthoDB" id="432483at2759"/>
<dbReference type="EMBL" id="KV454408">
    <property type="protein sequence ID" value="ODQ66372.1"/>
    <property type="molecule type" value="Genomic_DNA"/>
</dbReference>
<evidence type="ECO:0000256" key="2">
    <source>
        <dbReference type="ARBA" id="ARBA00012513"/>
    </source>
</evidence>